<dbReference type="InterPro" id="IPR032675">
    <property type="entry name" value="LRR_dom_sf"/>
</dbReference>
<dbReference type="EMBL" id="JOJR01000226">
    <property type="protein sequence ID" value="RCN41668.1"/>
    <property type="molecule type" value="Genomic_DNA"/>
</dbReference>
<organism evidence="1 2">
    <name type="scientific">Ancylostoma caninum</name>
    <name type="common">Dog hookworm</name>
    <dbReference type="NCBI Taxonomy" id="29170"/>
    <lineage>
        <taxon>Eukaryota</taxon>
        <taxon>Metazoa</taxon>
        <taxon>Ecdysozoa</taxon>
        <taxon>Nematoda</taxon>
        <taxon>Chromadorea</taxon>
        <taxon>Rhabditida</taxon>
        <taxon>Rhabditina</taxon>
        <taxon>Rhabditomorpha</taxon>
        <taxon>Strongyloidea</taxon>
        <taxon>Ancylostomatidae</taxon>
        <taxon>Ancylostomatinae</taxon>
        <taxon>Ancylostoma</taxon>
    </lineage>
</organism>
<dbReference type="Gene3D" id="3.80.10.10">
    <property type="entry name" value="Ribonuclease Inhibitor"/>
    <property type="match status" value="1"/>
</dbReference>
<keyword evidence="2" id="KW-1185">Reference proteome</keyword>
<dbReference type="SUPFAM" id="SSF52047">
    <property type="entry name" value="RNI-like"/>
    <property type="match status" value="1"/>
</dbReference>
<sequence length="119" mass="13981">MTSEVLDIEIVEDRNRAIEILRNMWNYPRLQSLHLEGCHLDDTDLAAVAFAAGTVKYVCLRGNDLIRPWKVLKEKLPELIYLDCRRNIHLNFDTDSHHDITVLENLERIHVDVHLLKNR</sequence>
<dbReference type="OrthoDB" id="5898281at2759"/>
<proteinExistence type="predicted"/>
<dbReference type="Proteomes" id="UP000252519">
    <property type="component" value="Unassembled WGS sequence"/>
</dbReference>
<evidence type="ECO:0008006" key="3">
    <source>
        <dbReference type="Google" id="ProtNLM"/>
    </source>
</evidence>
<comment type="caution">
    <text evidence="1">The sequence shown here is derived from an EMBL/GenBank/DDBJ whole genome shotgun (WGS) entry which is preliminary data.</text>
</comment>
<gene>
    <name evidence="1" type="ORF">ANCCAN_12378</name>
</gene>
<accession>A0A368GDA9</accession>
<evidence type="ECO:0000313" key="1">
    <source>
        <dbReference type="EMBL" id="RCN41668.1"/>
    </source>
</evidence>
<reference evidence="1 2" key="1">
    <citation type="submission" date="2014-10" db="EMBL/GenBank/DDBJ databases">
        <title>Draft genome of the hookworm Ancylostoma caninum.</title>
        <authorList>
            <person name="Mitreva M."/>
        </authorList>
    </citation>
    <scope>NUCLEOTIDE SEQUENCE [LARGE SCALE GENOMIC DNA]</scope>
    <source>
        <strain evidence="1 2">Baltimore</strain>
    </source>
</reference>
<name>A0A368GDA9_ANCCA</name>
<evidence type="ECO:0000313" key="2">
    <source>
        <dbReference type="Proteomes" id="UP000252519"/>
    </source>
</evidence>
<protein>
    <recommendedName>
        <fullName evidence="3">Leucine Rich repeat-containing domain protein</fullName>
    </recommendedName>
</protein>
<dbReference type="AlphaFoldDB" id="A0A368GDA9"/>